<protein>
    <submittedName>
        <fullName evidence="8">MFS transporter</fullName>
    </submittedName>
</protein>
<dbReference type="PROSITE" id="PS50850">
    <property type="entry name" value="MFS"/>
    <property type="match status" value="1"/>
</dbReference>
<feature type="transmembrane region" description="Helical" evidence="6">
    <location>
        <begin position="418"/>
        <end position="435"/>
    </location>
</feature>
<keyword evidence="5 6" id="KW-0472">Membrane</keyword>
<evidence type="ECO:0000313" key="9">
    <source>
        <dbReference type="Proteomes" id="UP000307380"/>
    </source>
</evidence>
<name>A0A4S4FW34_9MICO</name>
<evidence type="ECO:0000259" key="7">
    <source>
        <dbReference type="PROSITE" id="PS50850"/>
    </source>
</evidence>
<dbReference type="Proteomes" id="UP000307380">
    <property type="component" value="Unassembled WGS sequence"/>
</dbReference>
<dbReference type="Pfam" id="PF07690">
    <property type="entry name" value="MFS_1"/>
    <property type="match status" value="1"/>
</dbReference>
<feature type="transmembrane region" description="Helical" evidence="6">
    <location>
        <begin position="293"/>
        <end position="314"/>
    </location>
</feature>
<feature type="transmembrane region" description="Helical" evidence="6">
    <location>
        <begin position="155"/>
        <end position="174"/>
    </location>
</feature>
<dbReference type="Gene3D" id="1.20.1720.10">
    <property type="entry name" value="Multidrug resistance protein D"/>
    <property type="match status" value="1"/>
</dbReference>
<keyword evidence="2" id="KW-0813">Transport</keyword>
<comment type="subcellular location">
    <subcellularLocation>
        <location evidence="1">Cell inner membrane</location>
        <topology evidence="1">Multi-pass membrane protein</topology>
    </subcellularLocation>
</comment>
<keyword evidence="4 6" id="KW-1133">Transmembrane helix</keyword>
<dbReference type="InterPro" id="IPR020846">
    <property type="entry name" value="MFS_dom"/>
</dbReference>
<evidence type="ECO:0000256" key="5">
    <source>
        <dbReference type="ARBA" id="ARBA00023136"/>
    </source>
</evidence>
<dbReference type="SUPFAM" id="SSF103473">
    <property type="entry name" value="MFS general substrate transporter"/>
    <property type="match status" value="1"/>
</dbReference>
<dbReference type="AlphaFoldDB" id="A0A4S4FW34"/>
<keyword evidence="9" id="KW-1185">Reference proteome</keyword>
<dbReference type="OrthoDB" id="3281800at2"/>
<dbReference type="GO" id="GO:0005886">
    <property type="term" value="C:plasma membrane"/>
    <property type="evidence" value="ECO:0007669"/>
    <property type="project" value="UniProtKB-SubCell"/>
</dbReference>
<evidence type="ECO:0000313" key="8">
    <source>
        <dbReference type="EMBL" id="THG34578.1"/>
    </source>
</evidence>
<feature type="domain" description="Major facilitator superfamily (MFS) profile" evidence="7">
    <location>
        <begin position="1"/>
        <end position="441"/>
    </location>
</feature>
<feature type="transmembrane region" description="Helical" evidence="6">
    <location>
        <begin position="386"/>
        <end position="406"/>
    </location>
</feature>
<gene>
    <name evidence="8" type="ORF">E6C70_08200</name>
</gene>
<organism evidence="8 9">
    <name type="scientific">Orlajensenia flava</name>
    <dbReference type="NCBI Taxonomy" id="2565934"/>
    <lineage>
        <taxon>Bacteria</taxon>
        <taxon>Bacillati</taxon>
        <taxon>Actinomycetota</taxon>
        <taxon>Actinomycetes</taxon>
        <taxon>Micrococcales</taxon>
        <taxon>Microbacteriaceae</taxon>
        <taxon>Orlajensenia</taxon>
    </lineage>
</organism>
<accession>A0A4S4FW34</accession>
<dbReference type="PANTHER" id="PTHR23501">
    <property type="entry name" value="MAJOR FACILITATOR SUPERFAMILY"/>
    <property type="match status" value="1"/>
</dbReference>
<dbReference type="EMBL" id="SSSN01000005">
    <property type="protein sequence ID" value="THG34578.1"/>
    <property type="molecule type" value="Genomic_DNA"/>
</dbReference>
<feature type="transmembrane region" description="Helical" evidence="6">
    <location>
        <begin position="62"/>
        <end position="81"/>
    </location>
</feature>
<evidence type="ECO:0000256" key="3">
    <source>
        <dbReference type="ARBA" id="ARBA00022692"/>
    </source>
</evidence>
<dbReference type="InterPro" id="IPR011701">
    <property type="entry name" value="MFS"/>
</dbReference>
<feature type="transmembrane region" description="Helical" evidence="6">
    <location>
        <begin position="12"/>
        <end position="41"/>
    </location>
</feature>
<proteinExistence type="predicted"/>
<reference evidence="8 9" key="1">
    <citation type="submission" date="2019-04" db="EMBL/GenBank/DDBJ databases">
        <authorList>
            <person name="Jiang L."/>
        </authorList>
    </citation>
    <scope>NUCLEOTIDE SEQUENCE [LARGE SCALE GENOMIC DNA]</scope>
    <source>
        <strain evidence="8 9">YIM 131861</strain>
    </source>
</reference>
<evidence type="ECO:0000256" key="4">
    <source>
        <dbReference type="ARBA" id="ARBA00022989"/>
    </source>
</evidence>
<feature type="transmembrane region" description="Helical" evidence="6">
    <location>
        <begin position="87"/>
        <end position="108"/>
    </location>
</feature>
<evidence type="ECO:0000256" key="6">
    <source>
        <dbReference type="SAM" id="Phobius"/>
    </source>
</evidence>
<dbReference type="InterPro" id="IPR036259">
    <property type="entry name" value="MFS_trans_sf"/>
</dbReference>
<keyword evidence="3 6" id="KW-0812">Transmembrane</keyword>
<feature type="transmembrane region" description="Helical" evidence="6">
    <location>
        <begin position="321"/>
        <end position="340"/>
    </location>
</feature>
<evidence type="ECO:0000256" key="1">
    <source>
        <dbReference type="ARBA" id="ARBA00004429"/>
    </source>
</evidence>
<feature type="transmembrane region" description="Helical" evidence="6">
    <location>
        <begin position="222"/>
        <end position="241"/>
    </location>
</feature>
<dbReference type="Gene3D" id="1.20.1250.20">
    <property type="entry name" value="MFS general substrate transporter like domains"/>
    <property type="match status" value="1"/>
</dbReference>
<feature type="transmembrane region" description="Helical" evidence="6">
    <location>
        <begin position="262"/>
        <end position="281"/>
    </location>
</feature>
<dbReference type="GO" id="GO:0022857">
    <property type="term" value="F:transmembrane transporter activity"/>
    <property type="evidence" value="ECO:0007669"/>
    <property type="project" value="InterPro"/>
</dbReference>
<dbReference type="PANTHER" id="PTHR23501:SF191">
    <property type="entry name" value="VACUOLAR BASIC AMINO ACID TRANSPORTER 4"/>
    <property type="match status" value="1"/>
</dbReference>
<evidence type="ECO:0000256" key="2">
    <source>
        <dbReference type="ARBA" id="ARBA00022448"/>
    </source>
</evidence>
<feature type="transmembrane region" description="Helical" evidence="6">
    <location>
        <begin position="195"/>
        <end position="216"/>
    </location>
</feature>
<feature type="transmembrane region" description="Helical" evidence="6">
    <location>
        <begin position="346"/>
        <end position="365"/>
    </location>
</feature>
<sequence>MWGAALNPVNSSIIATSLVAIAHAFGVTAAQTATLVVAVYVASAVAQPTMGKLAVSFGARRIFLIGMGIVTVAGVVGTLAPSFEWLIVSRVLIGIGTSAGYPTAMSLIRHRADRLGTGIPGAVLGTMSIAAQVTSALGLPLGGVLVGVWDWRAVFAVNIPLGLAGIVMTLLWIPKDVMVPSDRVGAQRARELTSAIDPLGVVLFAATVVALILFLQDLRSPTWWLLGVIALAAALMVAWELRARHPFIDVRSLARNGPLLRTYARAMLTQTVSYAVLYGYVQWLEEGRGLSASVSGLVMLPMTVLGAIGAALVSRRALVRGPLIASAIAVTFGGGALTFVTGQTNVLLLIGLSLVFGVVLGMTSVSNQAALYDQTTAGEIGVASGLLRTSSYLGAILASALIAFSFPQRATDAGLHSMAWITVGLGIIVLLFVLLDRSIPRRAR</sequence>
<comment type="caution">
    <text evidence="8">The sequence shown here is derived from an EMBL/GenBank/DDBJ whole genome shotgun (WGS) entry which is preliminary data.</text>
</comment>